<dbReference type="AlphaFoldDB" id="A0A5B9VXS8"/>
<keyword evidence="2" id="KW-0378">Hydrolase</keyword>
<proteinExistence type="predicted"/>
<dbReference type="InterPro" id="IPR003778">
    <property type="entry name" value="CT_A_B"/>
</dbReference>
<accession>A0A5B9VXS8</accession>
<keyword evidence="1" id="KW-0547">Nucleotide-binding</keyword>
<evidence type="ECO:0000313" key="6">
    <source>
        <dbReference type="Proteomes" id="UP000324233"/>
    </source>
</evidence>
<name>A0A5B9VXS8_9BACT</name>
<dbReference type="SUPFAM" id="SSF50891">
    <property type="entry name" value="Cyclophilin-like"/>
    <property type="match status" value="1"/>
</dbReference>
<dbReference type="OrthoDB" id="9782422at2"/>
<dbReference type="SMART" id="SM00797">
    <property type="entry name" value="AHS2"/>
    <property type="match status" value="1"/>
</dbReference>
<organism evidence="5 6">
    <name type="scientific">Aquisphaera giovannonii</name>
    <dbReference type="NCBI Taxonomy" id="406548"/>
    <lineage>
        <taxon>Bacteria</taxon>
        <taxon>Pseudomonadati</taxon>
        <taxon>Planctomycetota</taxon>
        <taxon>Planctomycetia</taxon>
        <taxon>Isosphaerales</taxon>
        <taxon>Isosphaeraceae</taxon>
        <taxon>Aquisphaera</taxon>
    </lineage>
</organism>
<dbReference type="Pfam" id="PF02626">
    <property type="entry name" value="CT_A_B"/>
    <property type="match status" value="1"/>
</dbReference>
<keyword evidence="6" id="KW-1185">Reference proteome</keyword>
<dbReference type="InterPro" id="IPR029000">
    <property type="entry name" value="Cyclophilin-like_dom_sf"/>
</dbReference>
<dbReference type="EMBL" id="CP042997">
    <property type="protein sequence ID" value="QEH32777.1"/>
    <property type="molecule type" value="Genomic_DNA"/>
</dbReference>
<dbReference type="KEGG" id="agv:OJF2_12580"/>
<dbReference type="InterPro" id="IPR052708">
    <property type="entry name" value="PxpC"/>
</dbReference>
<dbReference type="GO" id="GO:0005524">
    <property type="term" value="F:ATP binding"/>
    <property type="evidence" value="ECO:0007669"/>
    <property type="project" value="UniProtKB-KW"/>
</dbReference>
<dbReference type="RefSeq" id="WP_148592201.1">
    <property type="nucleotide sequence ID" value="NZ_CP042997.1"/>
</dbReference>
<dbReference type="Proteomes" id="UP000324233">
    <property type="component" value="Chromosome"/>
</dbReference>
<evidence type="ECO:0000256" key="1">
    <source>
        <dbReference type="ARBA" id="ARBA00022741"/>
    </source>
</evidence>
<evidence type="ECO:0000259" key="4">
    <source>
        <dbReference type="SMART" id="SM00797"/>
    </source>
</evidence>
<dbReference type="Gene3D" id="2.40.100.10">
    <property type="entry name" value="Cyclophilin-like"/>
    <property type="match status" value="1"/>
</dbReference>
<evidence type="ECO:0000256" key="3">
    <source>
        <dbReference type="ARBA" id="ARBA00022840"/>
    </source>
</evidence>
<dbReference type="PANTHER" id="PTHR43309">
    <property type="entry name" value="5-OXOPROLINASE SUBUNIT C"/>
    <property type="match status" value="1"/>
</dbReference>
<gene>
    <name evidence="5" type="primary">kipA</name>
    <name evidence="5" type="ORF">OJF2_12580</name>
</gene>
<evidence type="ECO:0000256" key="2">
    <source>
        <dbReference type="ARBA" id="ARBA00022801"/>
    </source>
</evidence>
<dbReference type="PANTHER" id="PTHR43309:SF3">
    <property type="entry name" value="5-OXOPROLINASE SUBUNIT C"/>
    <property type="match status" value="1"/>
</dbReference>
<reference evidence="5 6" key="1">
    <citation type="submission" date="2019-08" db="EMBL/GenBank/DDBJ databases">
        <title>Deep-cultivation of Planctomycetes and their phenomic and genomic characterization uncovers novel biology.</title>
        <authorList>
            <person name="Wiegand S."/>
            <person name="Jogler M."/>
            <person name="Boedeker C."/>
            <person name="Pinto D."/>
            <person name="Vollmers J."/>
            <person name="Rivas-Marin E."/>
            <person name="Kohn T."/>
            <person name="Peeters S.H."/>
            <person name="Heuer A."/>
            <person name="Rast P."/>
            <person name="Oberbeckmann S."/>
            <person name="Bunk B."/>
            <person name="Jeske O."/>
            <person name="Meyerdierks A."/>
            <person name="Storesund J.E."/>
            <person name="Kallscheuer N."/>
            <person name="Luecker S."/>
            <person name="Lage O.M."/>
            <person name="Pohl T."/>
            <person name="Merkel B.J."/>
            <person name="Hornburger P."/>
            <person name="Mueller R.-W."/>
            <person name="Bruemmer F."/>
            <person name="Labrenz M."/>
            <person name="Spormann A.M."/>
            <person name="Op den Camp H."/>
            <person name="Overmann J."/>
            <person name="Amann R."/>
            <person name="Jetten M.S.M."/>
            <person name="Mascher T."/>
            <person name="Medema M.H."/>
            <person name="Devos D.P."/>
            <person name="Kaster A.-K."/>
            <person name="Ovreas L."/>
            <person name="Rohde M."/>
            <person name="Galperin M.Y."/>
            <person name="Jogler C."/>
        </authorList>
    </citation>
    <scope>NUCLEOTIDE SEQUENCE [LARGE SCALE GENOMIC DNA]</scope>
    <source>
        <strain evidence="5 6">OJF2</strain>
    </source>
</reference>
<dbReference type="GO" id="GO:0016787">
    <property type="term" value="F:hydrolase activity"/>
    <property type="evidence" value="ECO:0007669"/>
    <property type="project" value="UniProtKB-KW"/>
</dbReference>
<feature type="domain" description="Carboxyltransferase" evidence="4">
    <location>
        <begin position="24"/>
        <end position="293"/>
    </location>
</feature>
<sequence length="320" mass="33753">MSVIVIEPGFWTTVQDAGVPGRREWGVPPGGAFDLGSAELANALAGNRPDAAVLEFTLRGGVYEALGSLGGAIAGATIEATLAGLDGISRSIRTPCSFSLHAGDRLVLGRTLDGARAYLAVRGGFQTATRLGSRSSEHPLRRGDFLRTRESLIPARYPVDLPPIEPTAEPFRVVRGPDAPAGDLARFWRSGEFRVGSRSNRMGLRLEGPALEVMSPPDRLSAPVAPGAIQVAGGQLIVLGVAAGTMGGYPHVAHVASADMDRLAQLRPGDLIGFRPVSLPDARSLDREARQERRSRLLRIGSLAGDLRSAAVPRPEAARV</sequence>
<protein>
    <submittedName>
        <fullName evidence="5">KipI antagonist</fullName>
    </submittedName>
</protein>
<evidence type="ECO:0000313" key="5">
    <source>
        <dbReference type="EMBL" id="QEH32777.1"/>
    </source>
</evidence>
<keyword evidence="3" id="KW-0067">ATP-binding</keyword>